<name>A0A075M9F0_ACIPI</name>
<evidence type="ECO:0000256" key="1">
    <source>
        <dbReference type="SAM" id="MobiDB-lite"/>
    </source>
</evidence>
<accession>A0A075M9F0</accession>
<proteinExistence type="predicted"/>
<reference evidence="2" key="1">
    <citation type="submission" date="2014-03" db="EMBL/GenBank/DDBJ databases">
        <authorList>
            <person name="Huang T.-W."/>
            <person name="Liao T.-L."/>
            <person name="Lai J.-F."/>
            <person name="Lin A.-C."/>
            <person name="Chen Y.-T."/>
            <person name="Tsai S.-F."/>
            <person name="Lauderdale T.-L."/>
        </authorList>
    </citation>
    <scope>NUCLEOTIDE SEQUENCE</scope>
    <source>
        <strain evidence="2">MS32</strain>
        <plasmid evidence="2">pMS32-3</plasmid>
    </source>
</reference>
<organism evidence="2">
    <name type="scientific">Acinetobacter pittii</name>
    <name type="common">Acinetobacter genomosp. 3</name>
    <dbReference type="NCBI Taxonomy" id="48296"/>
    <lineage>
        <taxon>Bacteria</taxon>
        <taxon>Pseudomonadati</taxon>
        <taxon>Pseudomonadota</taxon>
        <taxon>Gammaproteobacteria</taxon>
        <taxon>Moraxellales</taxon>
        <taxon>Moraxellaceae</taxon>
        <taxon>Acinetobacter</taxon>
        <taxon>Acinetobacter calcoaceticus/baumannii complex</taxon>
    </lineage>
</organism>
<sequence length="46" mass="5519">MPEIRVDQEPYAQIFSDLPYPHFFKEPRWGETGSAGQEREHWRSGR</sequence>
<feature type="compositionally biased region" description="Basic and acidic residues" evidence="1">
    <location>
        <begin position="37"/>
        <end position="46"/>
    </location>
</feature>
<dbReference type="EMBL" id="KJ616406">
    <property type="protein sequence ID" value="AIF77212.1"/>
    <property type="molecule type" value="Genomic_DNA"/>
</dbReference>
<geneLocation type="plasmid" evidence="2">
    <name>pMS32-3</name>
</geneLocation>
<feature type="region of interest" description="Disordered" evidence="1">
    <location>
        <begin position="27"/>
        <end position="46"/>
    </location>
</feature>
<dbReference type="AlphaFoldDB" id="A0A075M9F0"/>
<evidence type="ECO:0000313" key="2">
    <source>
        <dbReference type="EMBL" id="AIF77212.1"/>
    </source>
</evidence>
<protein>
    <submittedName>
        <fullName evidence="2">Uncharacterized protein</fullName>
    </submittedName>
</protein>
<keyword evidence="2" id="KW-0614">Plasmid</keyword>